<evidence type="ECO:0000313" key="2">
    <source>
        <dbReference type="Proteomes" id="UP001187192"/>
    </source>
</evidence>
<accession>A0AA87ZPZ1</accession>
<sequence>MRPVDLELCDGSDLRAPQASISGITTSPSSQGCRTPLRISPATLKSSLETGSATRRKLRFYGDFGRDSLAAILETFSGKFPTIRGGCC</sequence>
<dbReference type="PROSITE" id="PS51257">
    <property type="entry name" value="PROKAR_LIPOPROTEIN"/>
    <property type="match status" value="1"/>
</dbReference>
<protein>
    <submittedName>
        <fullName evidence="1">Uncharacterized protein</fullName>
    </submittedName>
</protein>
<evidence type="ECO:0000313" key="1">
    <source>
        <dbReference type="EMBL" id="GMN37942.1"/>
    </source>
</evidence>
<comment type="caution">
    <text evidence="1">The sequence shown here is derived from an EMBL/GenBank/DDBJ whole genome shotgun (WGS) entry which is preliminary data.</text>
</comment>
<reference evidence="1" key="1">
    <citation type="submission" date="2023-07" db="EMBL/GenBank/DDBJ databases">
        <title>draft genome sequence of fig (Ficus carica).</title>
        <authorList>
            <person name="Takahashi T."/>
            <person name="Nishimura K."/>
        </authorList>
    </citation>
    <scope>NUCLEOTIDE SEQUENCE</scope>
</reference>
<proteinExistence type="predicted"/>
<name>A0AA87ZPZ1_FICCA</name>
<dbReference type="EMBL" id="BTGU01000007">
    <property type="protein sequence ID" value="GMN37942.1"/>
    <property type="molecule type" value="Genomic_DNA"/>
</dbReference>
<gene>
    <name evidence="1" type="ORF">TIFTF001_007239</name>
</gene>
<dbReference type="Proteomes" id="UP001187192">
    <property type="component" value="Unassembled WGS sequence"/>
</dbReference>
<dbReference type="AlphaFoldDB" id="A0AA87ZPZ1"/>
<organism evidence="1 2">
    <name type="scientific">Ficus carica</name>
    <name type="common">Common fig</name>
    <dbReference type="NCBI Taxonomy" id="3494"/>
    <lineage>
        <taxon>Eukaryota</taxon>
        <taxon>Viridiplantae</taxon>
        <taxon>Streptophyta</taxon>
        <taxon>Embryophyta</taxon>
        <taxon>Tracheophyta</taxon>
        <taxon>Spermatophyta</taxon>
        <taxon>Magnoliopsida</taxon>
        <taxon>eudicotyledons</taxon>
        <taxon>Gunneridae</taxon>
        <taxon>Pentapetalae</taxon>
        <taxon>rosids</taxon>
        <taxon>fabids</taxon>
        <taxon>Rosales</taxon>
        <taxon>Moraceae</taxon>
        <taxon>Ficeae</taxon>
        <taxon>Ficus</taxon>
    </lineage>
</organism>
<keyword evidence="2" id="KW-1185">Reference proteome</keyword>